<dbReference type="EMBL" id="AE017285">
    <property type="protein sequence ID" value="AAS97217.1"/>
    <property type="molecule type" value="Genomic_DNA"/>
</dbReference>
<name>Q727V9_NITV2</name>
<organism evidence="1 2">
    <name type="scientific">Nitratidesulfovibrio vulgaris (strain ATCC 29579 / DSM 644 / CCUG 34227 / NCIMB 8303 / VKM B-1760 / Hildenborough)</name>
    <name type="common">Desulfovibrio vulgaris</name>
    <dbReference type="NCBI Taxonomy" id="882"/>
    <lineage>
        <taxon>Bacteria</taxon>
        <taxon>Pseudomonadati</taxon>
        <taxon>Thermodesulfobacteriota</taxon>
        <taxon>Desulfovibrionia</taxon>
        <taxon>Desulfovibrionales</taxon>
        <taxon>Desulfovibrionaceae</taxon>
        <taxon>Nitratidesulfovibrio</taxon>
    </lineage>
</organism>
<evidence type="ECO:0000313" key="1">
    <source>
        <dbReference type="EMBL" id="AAS97217.1"/>
    </source>
</evidence>
<dbReference type="PaxDb" id="882-DVU_2745"/>
<proteinExistence type="predicted"/>
<dbReference type="KEGG" id="dvu:DVU_2745"/>
<dbReference type="Proteomes" id="UP000002194">
    <property type="component" value="Chromosome"/>
</dbReference>
<evidence type="ECO:0000313" key="2">
    <source>
        <dbReference type="Proteomes" id="UP000002194"/>
    </source>
</evidence>
<dbReference type="AlphaFoldDB" id="Q727V9"/>
<dbReference type="EnsemblBacteria" id="AAS97217">
    <property type="protein sequence ID" value="AAS97217"/>
    <property type="gene ID" value="DVU_2745"/>
</dbReference>
<dbReference type="HOGENOM" id="CLU_3389133_0_0_7"/>
<sequence length="32" mass="3709">MHRNLGGGLSFHNCTEINILKNDCFVIQYAWN</sequence>
<keyword evidence="2" id="KW-1185">Reference proteome</keyword>
<protein>
    <submittedName>
        <fullName evidence="1">Uncharacterized protein</fullName>
    </submittedName>
</protein>
<gene>
    <name evidence="1" type="ordered locus">DVU_2745</name>
</gene>
<reference evidence="1 2" key="1">
    <citation type="journal article" date="2004" name="Nat. Biotechnol.">
        <title>The genome sequence of the anaerobic, sulfate-reducing bacterium Desulfovibrio vulgaris Hildenborough.</title>
        <authorList>
            <person name="Heidelberg J.F."/>
            <person name="Seshadri R."/>
            <person name="Haveman S.A."/>
            <person name="Hemme C.L."/>
            <person name="Paulsen I.T."/>
            <person name="Kolonay J.F."/>
            <person name="Eisen J.A."/>
            <person name="Ward N."/>
            <person name="Methe B."/>
            <person name="Brinkac L.M."/>
            <person name="Daugherty S.C."/>
            <person name="Deboy R.T."/>
            <person name="Dodson R.J."/>
            <person name="Durkin A.S."/>
            <person name="Madupu R."/>
            <person name="Nelson W.C."/>
            <person name="Sullivan S.A."/>
            <person name="Fouts D."/>
            <person name="Haft D.H."/>
            <person name="Selengut J."/>
            <person name="Peterson J.D."/>
            <person name="Davidsen T.M."/>
            <person name="Zafar N."/>
            <person name="Zhou L."/>
            <person name="Radune D."/>
            <person name="Dimitrov G."/>
            <person name="Hance M."/>
            <person name="Tran K."/>
            <person name="Khouri H."/>
            <person name="Gill J."/>
            <person name="Utterback T.R."/>
            <person name="Feldblyum T.V."/>
            <person name="Wall J.D."/>
            <person name="Voordouw G."/>
            <person name="Fraser C.M."/>
        </authorList>
    </citation>
    <scope>NUCLEOTIDE SEQUENCE [LARGE SCALE GENOMIC DNA]</scope>
    <source>
        <strain evidence="2">ATCC 29579 / DSM 644 / NCIMB 8303 / VKM B-1760 / Hildenborough</strain>
    </source>
</reference>
<dbReference type="STRING" id="882.DVU_2745"/>
<accession>Q727V9</accession>